<dbReference type="EMBL" id="BOPB01000019">
    <property type="protein sequence ID" value="GIJ22905.1"/>
    <property type="molecule type" value="Genomic_DNA"/>
</dbReference>
<feature type="compositionally biased region" description="Low complexity" evidence="1">
    <location>
        <begin position="43"/>
        <end position="78"/>
    </location>
</feature>
<proteinExistence type="predicted"/>
<name>A0ABQ4IYB8_9ACTN</name>
<dbReference type="RefSeq" id="WP_204000747.1">
    <property type="nucleotide sequence ID" value="NZ_BOPB01000019.1"/>
</dbReference>
<keyword evidence="3" id="KW-1185">Reference proteome</keyword>
<reference evidence="2 3" key="1">
    <citation type="submission" date="2021-01" db="EMBL/GenBank/DDBJ databases">
        <title>Whole genome shotgun sequence of Verrucosispora lutea NBRC 106530.</title>
        <authorList>
            <person name="Komaki H."/>
            <person name="Tamura T."/>
        </authorList>
    </citation>
    <scope>NUCLEOTIDE SEQUENCE [LARGE SCALE GENOMIC DNA]</scope>
    <source>
        <strain evidence="2 3">NBRC 106530</strain>
    </source>
</reference>
<comment type="caution">
    <text evidence="2">The sequence shown here is derived from an EMBL/GenBank/DDBJ whole genome shotgun (WGS) entry which is preliminary data.</text>
</comment>
<evidence type="ECO:0000313" key="2">
    <source>
        <dbReference type="EMBL" id="GIJ22905.1"/>
    </source>
</evidence>
<dbReference type="Proteomes" id="UP000643165">
    <property type="component" value="Unassembled WGS sequence"/>
</dbReference>
<sequence>MDGSVLAAVVAVLGLLVACVAMIPDWAGLISSDPDPVASSDRPGLSTTATSAPAAGGSTLPSMTATSTPAEPAPAATSDFLPPEQLDRFKIPGGHDYAKVDFDSHPPRTWVDVFRSSGMDLEYSTFGLKIGDKVLMGSGPAKRPASPEECLSAAQTQSLGTEINHQDIESGMVLCVSTTKDNVAWLKLLRTRTRSGGGKPDLEFTVVVWHRR</sequence>
<evidence type="ECO:0000313" key="3">
    <source>
        <dbReference type="Proteomes" id="UP000643165"/>
    </source>
</evidence>
<accession>A0ABQ4IYB8</accession>
<organism evidence="2 3">
    <name type="scientific">Micromonospora lutea</name>
    <dbReference type="NCBI Taxonomy" id="419825"/>
    <lineage>
        <taxon>Bacteria</taxon>
        <taxon>Bacillati</taxon>
        <taxon>Actinomycetota</taxon>
        <taxon>Actinomycetes</taxon>
        <taxon>Micromonosporales</taxon>
        <taxon>Micromonosporaceae</taxon>
        <taxon>Micromonospora</taxon>
    </lineage>
</organism>
<feature type="region of interest" description="Disordered" evidence="1">
    <location>
        <begin position="34"/>
        <end position="85"/>
    </location>
</feature>
<evidence type="ECO:0000256" key="1">
    <source>
        <dbReference type="SAM" id="MobiDB-lite"/>
    </source>
</evidence>
<gene>
    <name evidence="2" type="ORF">Vlu01_35290</name>
</gene>
<protein>
    <submittedName>
        <fullName evidence="2">Uncharacterized protein</fullName>
    </submittedName>
</protein>